<dbReference type="RefSeq" id="WP_276328983.1">
    <property type="nucleotide sequence ID" value="NZ_JAGIOO010000001.1"/>
</dbReference>
<dbReference type="EMBL" id="JAGIOO010000001">
    <property type="protein sequence ID" value="MBP2474896.1"/>
    <property type="molecule type" value="Genomic_DNA"/>
</dbReference>
<comment type="caution">
    <text evidence="2">The sequence shown here is derived from an EMBL/GenBank/DDBJ whole genome shotgun (WGS) entry which is preliminary data.</text>
</comment>
<gene>
    <name evidence="2" type="ORF">JOF53_003768</name>
</gene>
<reference evidence="2 3" key="1">
    <citation type="submission" date="2021-03" db="EMBL/GenBank/DDBJ databases">
        <title>Sequencing the genomes of 1000 actinobacteria strains.</title>
        <authorList>
            <person name="Klenk H.-P."/>
        </authorList>
    </citation>
    <scope>NUCLEOTIDE SEQUENCE [LARGE SCALE GENOMIC DNA]</scope>
    <source>
        <strain evidence="2 3">DSM 44580</strain>
    </source>
</reference>
<feature type="region of interest" description="Disordered" evidence="1">
    <location>
        <begin position="1"/>
        <end position="40"/>
    </location>
</feature>
<evidence type="ECO:0000256" key="1">
    <source>
        <dbReference type="SAM" id="MobiDB-lite"/>
    </source>
</evidence>
<organism evidence="2 3">
    <name type="scientific">Crossiella equi</name>
    <dbReference type="NCBI Taxonomy" id="130796"/>
    <lineage>
        <taxon>Bacteria</taxon>
        <taxon>Bacillati</taxon>
        <taxon>Actinomycetota</taxon>
        <taxon>Actinomycetes</taxon>
        <taxon>Pseudonocardiales</taxon>
        <taxon>Pseudonocardiaceae</taxon>
        <taxon>Crossiella</taxon>
    </lineage>
</organism>
<feature type="compositionally biased region" description="Basic and acidic residues" evidence="1">
    <location>
        <begin position="14"/>
        <end position="26"/>
    </location>
</feature>
<proteinExistence type="predicted"/>
<protein>
    <submittedName>
        <fullName evidence="2">Uncharacterized protein</fullName>
    </submittedName>
</protein>
<accession>A0ABS5AE78</accession>
<evidence type="ECO:0000313" key="2">
    <source>
        <dbReference type="EMBL" id="MBP2474896.1"/>
    </source>
</evidence>
<evidence type="ECO:0000313" key="3">
    <source>
        <dbReference type="Proteomes" id="UP001519363"/>
    </source>
</evidence>
<name>A0ABS5AE78_9PSEU</name>
<sequence length="40" mass="4587">MEEIFGEVLPESTSDDRPSTKSRTTDDDWFLENRPPHHGG</sequence>
<keyword evidence="3" id="KW-1185">Reference proteome</keyword>
<dbReference type="Proteomes" id="UP001519363">
    <property type="component" value="Unassembled WGS sequence"/>
</dbReference>